<evidence type="ECO:0000256" key="3">
    <source>
        <dbReference type="ARBA" id="ARBA00022679"/>
    </source>
</evidence>
<proteinExistence type="predicted"/>
<dbReference type="InterPro" id="IPR034466">
    <property type="entry name" value="Methyltransferase_Class_B"/>
</dbReference>
<dbReference type="SMART" id="SM00729">
    <property type="entry name" value="Elp3"/>
    <property type="match status" value="1"/>
</dbReference>
<dbReference type="PANTHER" id="PTHR43409:SF7">
    <property type="entry name" value="BLL1977 PROTEIN"/>
    <property type="match status" value="1"/>
</dbReference>
<dbReference type="Pfam" id="PF04055">
    <property type="entry name" value="Radical_SAM"/>
    <property type="match status" value="1"/>
</dbReference>
<dbReference type="InterPro" id="IPR051198">
    <property type="entry name" value="BchE-like"/>
</dbReference>
<dbReference type="SFLD" id="SFLDS00029">
    <property type="entry name" value="Radical_SAM"/>
    <property type="match status" value="1"/>
</dbReference>
<dbReference type="AlphaFoldDB" id="A0A6H1ZKW1"/>
<gene>
    <name evidence="10" type="ORF">TM448A00834_0019</name>
</gene>
<dbReference type="InterPro" id="IPR006638">
    <property type="entry name" value="Elp3/MiaA/NifB-like_rSAM"/>
</dbReference>
<evidence type="ECO:0000256" key="5">
    <source>
        <dbReference type="ARBA" id="ARBA00022723"/>
    </source>
</evidence>
<evidence type="ECO:0000256" key="7">
    <source>
        <dbReference type="ARBA" id="ARBA00023014"/>
    </source>
</evidence>
<evidence type="ECO:0000256" key="1">
    <source>
        <dbReference type="ARBA" id="ARBA00001966"/>
    </source>
</evidence>
<feature type="domain" description="Radical SAM core" evidence="9">
    <location>
        <begin position="162"/>
        <end position="380"/>
    </location>
</feature>
<evidence type="ECO:0000256" key="2">
    <source>
        <dbReference type="ARBA" id="ARBA00022603"/>
    </source>
</evidence>
<dbReference type="GO" id="GO:0031419">
    <property type="term" value="F:cobalamin binding"/>
    <property type="evidence" value="ECO:0007669"/>
    <property type="project" value="InterPro"/>
</dbReference>
<keyword evidence="5" id="KW-0479">Metal-binding</keyword>
<dbReference type="Pfam" id="PF02310">
    <property type="entry name" value="B12-binding"/>
    <property type="match status" value="1"/>
</dbReference>
<dbReference type="GO" id="GO:0005829">
    <property type="term" value="C:cytosol"/>
    <property type="evidence" value="ECO:0007669"/>
    <property type="project" value="TreeGrafter"/>
</dbReference>
<keyword evidence="3" id="KW-0808">Transferase</keyword>
<evidence type="ECO:0000256" key="6">
    <source>
        <dbReference type="ARBA" id="ARBA00023004"/>
    </source>
</evidence>
<dbReference type="InterPro" id="IPR006158">
    <property type="entry name" value="Cobalamin-bd"/>
</dbReference>
<dbReference type="InterPro" id="IPR023404">
    <property type="entry name" value="rSAM_horseshoe"/>
</dbReference>
<dbReference type="PANTHER" id="PTHR43409">
    <property type="entry name" value="ANAEROBIC MAGNESIUM-PROTOPORPHYRIN IX MONOMETHYL ESTER CYCLASE-RELATED"/>
    <property type="match status" value="1"/>
</dbReference>
<keyword evidence="2" id="KW-0489">Methyltransferase</keyword>
<keyword evidence="7" id="KW-0411">Iron-sulfur</keyword>
<dbReference type="GO" id="GO:0046872">
    <property type="term" value="F:metal ion binding"/>
    <property type="evidence" value="ECO:0007669"/>
    <property type="project" value="UniProtKB-KW"/>
</dbReference>
<reference evidence="10" key="1">
    <citation type="submission" date="2020-03" db="EMBL/GenBank/DDBJ databases">
        <title>The deep terrestrial virosphere.</title>
        <authorList>
            <person name="Holmfeldt K."/>
            <person name="Nilsson E."/>
            <person name="Simone D."/>
            <person name="Lopez-Fernandez M."/>
            <person name="Wu X."/>
            <person name="de Brujin I."/>
            <person name="Lundin D."/>
            <person name="Andersson A."/>
            <person name="Bertilsson S."/>
            <person name="Dopson M."/>
        </authorList>
    </citation>
    <scope>NUCLEOTIDE SEQUENCE</scope>
    <source>
        <strain evidence="10">TM448A00834</strain>
    </source>
</reference>
<dbReference type="SUPFAM" id="SSF102114">
    <property type="entry name" value="Radical SAM enzymes"/>
    <property type="match status" value="1"/>
</dbReference>
<dbReference type="SFLD" id="SFLDG01123">
    <property type="entry name" value="methyltransferase_(Class_B)"/>
    <property type="match status" value="1"/>
</dbReference>
<feature type="domain" description="B12-binding" evidence="8">
    <location>
        <begin position="1"/>
        <end position="130"/>
    </location>
</feature>
<protein>
    <submittedName>
        <fullName evidence="10">Putative radical SAM superfamily protein</fullName>
    </submittedName>
</protein>
<dbReference type="GO" id="GO:0003824">
    <property type="term" value="F:catalytic activity"/>
    <property type="evidence" value="ECO:0007669"/>
    <property type="project" value="InterPro"/>
</dbReference>
<evidence type="ECO:0000256" key="4">
    <source>
        <dbReference type="ARBA" id="ARBA00022691"/>
    </source>
</evidence>
<sequence>MEIALVIPDSPFLLDPLGFPQLGPLYVSASLKKAGYNPKVYDLTGTSNSVPEIEADIIGITSSTPQFPYAVKIMKSLRGFNPTSIFIIGGPHAINAPETCRDAGFDITMAGEGELFSHVVSHIETRRLSTDTIIRPQPTENLDDIPYPDREAIDIDRYHFYVTGEKTLHLMTQRGCPYGCAFCSGREVKSYRWVRHFSDDYVIREINHLRDTYGVNAFMFFDDEFNINKKRTLRLCERFKGMSIAWRCQIRSNLFDAELAQAMSESGCKEVGCGVETGSMIIKKNIHKKTTPEQDLRAVELAHEYGMKFKCFIIVGLPGETRETFDETRAWVKKAQPDNFDYTVLMPYPGSPIWEYPERYDIEFDKQAIIDSNFDETWYKGTTGGPPKSLVRTSALSHEDIMQLRLELEEEFPRSPSTAWAGTALPENGG</sequence>
<dbReference type="Gene3D" id="3.80.30.20">
    <property type="entry name" value="tm_1862 like domain"/>
    <property type="match status" value="1"/>
</dbReference>
<organism evidence="10">
    <name type="scientific">viral metagenome</name>
    <dbReference type="NCBI Taxonomy" id="1070528"/>
    <lineage>
        <taxon>unclassified sequences</taxon>
        <taxon>metagenomes</taxon>
        <taxon>organismal metagenomes</taxon>
    </lineage>
</organism>
<accession>A0A6H1ZKW1</accession>
<dbReference type="Gene3D" id="3.40.50.280">
    <property type="entry name" value="Cobalamin-binding domain"/>
    <property type="match status" value="1"/>
</dbReference>
<dbReference type="SFLD" id="SFLDG01082">
    <property type="entry name" value="B12-binding_domain_containing"/>
    <property type="match status" value="1"/>
</dbReference>
<keyword evidence="4" id="KW-0949">S-adenosyl-L-methionine</keyword>
<dbReference type="CDD" id="cd01335">
    <property type="entry name" value="Radical_SAM"/>
    <property type="match status" value="1"/>
</dbReference>
<evidence type="ECO:0000259" key="8">
    <source>
        <dbReference type="PROSITE" id="PS51332"/>
    </source>
</evidence>
<dbReference type="InterPro" id="IPR007197">
    <property type="entry name" value="rSAM"/>
</dbReference>
<evidence type="ECO:0000313" key="10">
    <source>
        <dbReference type="EMBL" id="QJA48112.1"/>
    </source>
</evidence>
<name>A0A6H1ZKW1_9ZZZZ</name>
<dbReference type="EMBL" id="MT144071">
    <property type="protein sequence ID" value="QJA48112.1"/>
    <property type="molecule type" value="Genomic_DNA"/>
</dbReference>
<dbReference type="GO" id="GO:0051539">
    <property type="term" value="F:4 iron, 4 sulfur cluster binding"/>
    <property type="evidence" value="ECO:0007669"/>
    <property type="project" value="UniProtKB-KW"/>
</dbReference>
<dbReference type="PROSITE" id="PS51332">
    <property type="entry name" value="B12_BINDING"/>
    <property type="match status" value="1"/>
</dbReference>
<dbReference type="PROSITE" id="PS51918">
    <property type="entry name" value="RADICAL_SAM"/>
    <property type="match status" value="1"/>
</dbReference>
<keyword evidence="6" id="KW-0408">Iron</keyword>
<evidence type="ECO:0000259" key="9">
    <source>
        <dbReference type="PROSITE" id="PS51918"/>
    </source>
</evidence>
<comment type="cofactor">
    <cofactor evidence="1">
        <name>[4Fe-4S] cluster</name>
        <dbReference type="ChEBI" id="CHEBI:49883"/>
    </cofactor>
</comment>
<dbReference type="InterPro" id="IPR058240">
    <property type="entry name" value="rSAM_sf"/>
</dbReference>